<dbReference type="EMBL" id="JAPRAY010000015">
    <property type="protein sequence ID" value="MCZ0668243.1"/>
    <property type="molecule type" value="Genomic_DNA"/>
</dbReference>
<organism evidence="1 2">
    <name type="scientific">Mediterraneibacter gnavus</name>
    <name type="common">Ruminococcus gnavus</name>
    <dbReference type="NCBI Taxonomy" id="33038"/>
    <lineage>
        <taxon>Bacteria</taxon>
        <taxon>Bacillati</taxon>
        <taxon>Bacillota</taxon>
        <taxon>Clostridia</taxon>
        <taxon>Lachnospirales</taxon>
        <taxon>Lachnospiraceae</taxon>
        <taxon>Mediterraneibacter</taxon>
    </lineage>
</organism>
<proteinExistence type="predicted"/>
<sequence>MHEKITDIQNLFWKAYKNYKGTGSMSQYNADVDGIIEKYRDDHAMLNFCKNLVISWTPVINEMKEDD</sequence>
<gene>
    <name evidence="1" type="ORF">OZZ17_11935</name>
</gene>
<name>A0A9Q4F0B0_MEDGN</name>
<comment type="caution">
    <text evidence="1">The sequence shown here is derived from an EMBL/GenBank/DDBJ whole genome shotgun (WGS) entry which is preliminary data.</text>
</comment>
<protein>
    <submittedName>
        <fullName evidence="1">Uncharacterized protein</fullName>
    </submittedName>
</protein>
<dbReference type="Proteomes" id="UP001079535">
    <property type="component" value="Unassembled WGS sequence"/>
</dbReference>
<dbReference type="AlphaFoldDB" id="A0A9Q4F0B0"/>
<reference evidence="1" key="1">
    <citation type="submission" date="2022-11" db="EMBL/GenBank/DDBJ databases">
        <title>Temperate bacteriophages infecting mucin-degrading bacterium Ruminococcus gnavus from the human gut.</title>
        <authorList>
            <person name="Buttimer C."/>
        </authorList>
    </citation>
    <scope>NUCLEOTIDE SEQUENCE</scope>
    <source>
        <strain evidence="1">CCUG 49994</strain>
    </source>
</reference>
<evidence type="ECO:0000313" key="2">
    <source>
        <dbReference type="Proteomes" id="UP001079535"/>
    </source>
</evidence>
<dbReference type="RefSeq" id="WP_268803647.1">
    <property type="nucleotide sequence ID" value="NZ_JAPRAY010000015.1"/>
</dbReference>
<accession>A0A9Q4F0B0</accession>
<evidence type="ECO:0000313" key="1">
    <source>
        <dbReference type="EMBL" id="MCZ0668243.1"/>
    </source>
</evidence>